<protein>
    <submittedName>
        <fullName evidence="1">Uncharacterized protein</fullName>
    </submittedName>
</protein>
<evidence type="ECO:0000313" key="1">
    <source>
        <dbReference type="EMBL" id="TSB45638.1"/>
    </source>
</evidence>
<sequence length="229" mass="26413">MKRKHVLIGGISGAILLVAYLFWPAESSPEARLDSYLHSINQTDFEADADRVLQYVDTTEVNEDFMDEFKNELGQRSFFDHYHIGEASYESDQEVTLPVTITWDEYWQHSFTFTLELKNLEWLIVPDFEMLAIVKSFDYQLDHFVQTNVNYVNTFEAPSNIGIQLEVPAVFEVYLLGVPDEVQYDAGNQSLTLPIVDEATRVSSAAPEAHVVFPDESEVYYEDYFSFPY</sequence>
<evidence type="ECO:0000313" key="2">
    <source>
        <dbReference type="Proteomes" id="UP000318521"/>
    </source>
</evidence>
<dbReference type="Proteomes" id="UP000318521">
    <property type="component" value="Unassembled WGS sequence"/>
</dbReference>
<dbReference type="AlphaFoldDB" id="A0A553ZVY2"/>
<organism evidence="1 2">
    <name type="scientific">Alkalicoccobacillus porphyridii</name>
    <dbReference type="NCBI Taxonomy" id="2597270"/>
    <lineage>
        <taxon>Bacteria</taxon>
        <taxon>Bacillati</taxon>
        <taxon>Bacillota</taxon>
        <taxon>Bacilli</taxon>
        <taxon>Bacillales</taxon>
        <taxon>Bacillaceae</taxon>
        <taxon>Alkalicoccobacillus</taxon>
    </lineage>
</organism>
<proteinExistence type="predicted"/>
<dbReference type="RefSeq" id="WP_143849827.1">
    <property type="nucleotide sequence ID" value="NZ_VLXZ01000010.1"/>
</dbReference>
<reference evidence="1 2" key="1">
    <citation type="submission" date="2019-07" db="EMBL/GenBank/DDBJ databases">
        <authorList>
            <person name="Park Y.J."/>
            <person name="Jeong S.E."/>
            <person name="Jung H.S."/>
        </authorList>
    </citation>
    <scope>NUCLEOTIDE SEQUENCE [LARGE SCALE GENOMIC DNA]</scope>
    <source>
        <strain evidence="2">P16(2019)</strain>
    </source>
</reference>
<name>A0A553ZVY2_9BACI</name>
<comment type="caution">
    <text evidence="1">The sequence shown here is derived from an EMBL/GenBank/DDBJ whole genome shotgun (WGS) entry which is preliminary data.</text>
</comment>
<dbReference type="EMBL" id="VLXZ01000010">
    <property type="protein sequence ID" value="TSB45638.1"/>
    <property type="molecule type" value="Genomic_DNA"/>
</dbReference>
<accession>A0A553ZVY2</accession>
<gene>
    <name evidence="1" type="ORF">FN960_15840</name>
</gene>
<keyword evidence="2" id="KW-1185">Reference proteome</keyword>